<dbReference type="AlphaFoldDB" id="A0A318LHG8"/>
<dbReference type="EMBL" id="MASU01000016">
    <property type="protein sequence ID" value="PXY20554.1"/>
    <property type="molecule type" value="Genomic_DNA"/>
</dbReference>
<evidence type="ECO:0000313" key="2">
    <source>
        <dbReference type="EMBL" id="PXY20554.1"/>
    </source>
</evidence>
<feature type="signal peptide" evidence="1">
    <location>
        <begin position="1"/>
        <end position="28"/>
    </location>
</feature>
<gene>
    <name evidence="2" type="ORF">BA062_32540</name>
</gene>
<evidence type="ECO:0000313" key="3">
    <source>
        <dbReference type="Proteomes" id="UP000247892"/>
    </source>
</evidence>
<comment type="caution">
    <text evidence="2">The sequence shown here is derived from an EMBL/GenBank/DDBJ whole genome shotgun (WGS) entry which is preliminary data.</text>
</comment>
<name>A0A318LHG8_9PSEU</name>
<proteinExistence type="predicted"/>
<dbReference type="RefSeq" id="WP_146240120.1">
    <property type="nucleotide sequence ID" value="NZ_MASU01000016.1"/>
</dbReference>
<accession>A0A318LHG8</accession>
<feature type="chain" id="PRO_5016411010" description="SH3 domain-containing protein" evidence="1">
    <location>
        <begin position="29"/>
        <end position="127"/>
    </location>
</feature>
<keyword evidence="3" id="KW-1185">Reference proteome</keyword>
<protein>
    <recommendedName>
        <fullName evidence="4">SH3 domain-containing protein</fullName>
    </recommendedName>
</protein>
<evidence type="ECO:0000256" key="1">
    <source>
        <dbReference type="SAM" id="SignalP"/>
    </source>
</evidence>
<evidence type="ECO:0008006" key="4">
    <source>
        <dbReference type="Google" id="ProtNLM"/>
    </source>
</evidence>
<reference evidence="2 3" key="1">
    <citation type="submission" date="2016-07" db="EMBL/GenBank/DDBJ databases">
        <title>Draft genome sequence of Prauserella sp. YIM 121212, isolated from alkaline soil.</title>
        <authorList>
            <person name="Ruckert C."/>
            <person name="Albersmeier A."/>
            <person name="Jiang C.-L."/>
            <person name="Jiang Y."/>
            <person name="Kalinowski J."/>
            <person name="Schneider O."/>
            <person name="Winkler A."/>
            <person name="Zotchev S.B."/>
        </authorList>
    </citation>
    <scope>NUCLEOTIDE SEQUENCE [LARGE SCALE GENOMIC DNA]</scope>
    <source>
        <strain evidence="2 3">YIM 121212</strain>
    </source>
</reference>
<dbReference type="OrthoDB" id="4335260at2"/>
<dbReference type="Proteomes" id="UP000247892">
    <property type="component" value="Unassembled WGS sequence"/>
</dbReference>
<sequence length="127" mass="13714">MQQHTTRRLAVLAALSAATLMFAGVASAAAAPAETGDAVSTMSCSHSHSNKDADHGYVDADWLKRRSGPHTSCEAWGQEPRGTKIYYHCYVITDGGDSWTWGRVAGTQKQGWFNDDYLSDGGSLEEC</sequence>
<organism evidence="2 3">
    <name type="scientific">Prauserella flavalba</name>
    <dbReference type="NCBI Taxonomy" id="1477506"/>
    <lineage>
        <taxon>Bacteria</taxon>
        <taxon>Bacillati</taxon>
        <taxon>Actinomycetota</taxon>
        <taxon>Actinomycetes</taxon>
        <taxon>Pseudonocardiales</taxon>
        <taxon>Pseudonocardiaceae</taxon>
        <taxon>Prauserella</taxon>
    </lineage>
</organism>
<keyword evidence="1" id="KW-0732">Signal</keyword>